<evidence type="ECO:0000256" key="6">
    <source>
        <dbReference type="ARBA" id="ARBA00022827"/>
    </source>
</evidence>
<keyword evidence="6 11" id="KW-0274">FAD</keyword>
<organism evidence="13 14">
    <name type="scientific">Absidia repens</name>
    <dbReference type="NCBI Taxonomy" id="90262"/>
    <lineage>
        <taxon>Eukaryota</taxon>
        <taxon>Fungi</taxon>
        <taxon>Fungi incertae sedis</taxon>
        <taxon>Mucoromycota</taxon>
        <taxon>Mucoromycotina</taxon>
        <taxon>Mucoromycetes</taxon>
        <taxon>Mucorales</taxon>
        <taxon>Cunninghamellaceae</taxon>
        <taxon>Absidia</taxon>
    </lineage>
</organism>
<comment type="function">
    <text evidence="11">FAD-dependent monooxygenase required for two non-consecutive steps during ubiquinone biosynthesis. Required for the C5-ring hydroxylation during ubiquinone biosynthesis by catalyzing the hydroxylation of 4-hydroxy-3-(all-trans-polyprenyl)benzoic acid to 3,4-dihydroxy-5-(all-trans-polyprenyl)benzoic acid. Also acts downstream of coq4, for the C1-hydroxylation during ubiquinone biosynthesis by catalyzing the hydroxylation of 2-methoxy-6-(all-trans-polyprenyl)phenol to 2-methoxy-6-(all-trans-polyprenyl)benzene-1,4-diol. The electrons required for the hydroxylation reaction are funneled indirectly to coq6 from NADPH via a ferredoxin/ferredoxin reductase system.</text>
</comment>
<dbReference type="UniPathway" id="UPA00232"/>
<evidence type="ECO:0000256" key="9">
    <source>
        <dbReference type="ARBA" id="ARBA00023128"/>
    </source>
</evidence>
<evidence type="ECO:0000256" key="10">
    <source>
        <dbReference type="ARBA" id="ARBA00023136"/>
    </source>
</evidence>
<comment type="catalytic activity">
    <reaction evidence="11">
        <text>a 2-methoxy-6-(all-trans-polyprenyl)phenol + 2 reduced [2Fe-2S]-[ferredoxin] + O2 + 2 H(+) = a 2-methoxy-6-(all-trans-polyprenyl)benzene-1,4-diol + 2 oxidized [2Fe-2S]-[ferredoxin] + H2O</text>
        <dbReference type="Rhea" id="RHEA:81183"/>
        <dbReference type="Rhea" id="RHEA-COMP:9551"/>
        <dbReference type="Rhea" id="RHEA-COMP:10000"/>
        <dbReference type="Rhea" id="RHEA-COMP:10001"/>
        <dbReference type="Rhea" id="RHEA-COMP:10858"/>
        <dbReference type="ChEBI" id="CHEBI:15377"/>
        <dbReference type="ChEBI" id="CHEBI:15378"/>
        <dbReference type="ChEBI" id="CHEBI:15379"/>
        <dbReference type="ChEBI" id="CHEBI:33737"/>
        <dbReference type="ChEBI" id="CHEBI:33738"/>
        <dbReference type="ChEBI" id="CHEBI:62731"/>
        <dbReference type="ChEBI" id="CHEBI:84166"/>
        <dbReference type="EC" id="1.14.15.46"/>
    </reaction>
</comment>
<dbReference type="InterPro" id="IPR000689">
    <property type="entry name" value="UbQ_mOase_COQ6"/>
</dbReference>
<gene>
    <name evidence="11" type="primary">COQ6</name>
    <name evidence="13" type="ORF">BCR42DRAFT_358103</name>
</gene>
<proteinExistence type="inferred from homology"/>
<comment type="similarity">
    <text evidence="2 11">Belongs to the UbiH/COQ6 family.</text>
</comment>
<dbReference type="Gene3D" id="3.50.50.60">
    <property type="entry name" value="FAD/NAD(P)-binding domain"/>
    <property type="match status" value="2"/>
</dbReference>
<evidence type="ECO:0000259" key="12">
    <source>
        <dbReference type="Pfam" id="PF01494"/>
    </source>
</evidence>
<dbReference type="InterPro" id="IPR018168">
    <property type="entry name" value="Ubi_Hdrlase_CS"/>
</dbReference>
<dbReference type="GO" id="GO:0016712">
    <property type="term" value="F:oxidoreductase activity, acting on paired donors, with incorporation or reduction of molecular oxygen, reduced flavin or flavoprotein as one donor, and incorporation of one atom of oxygen"/>
    <property type="evidence" value="ECO:0007669"/>
    <property type="project" value="UniProtKB-UniRule"/>
</dbReference>
<dbReference type="PANTHER" id="PTHR43876:SF7">
    <property type="entry name" value="UBIQUINONE BIOSYNTHESIS MONOOXYGENASE COQ6, MITOCHONDRIAL"/>
    <property type="match status" value="1"/>
</dbReference>
<dbReference type="FunFam" id="3.50.50.60:FF:000021">
    <property type="entry name" value="Ubiquinone biosynthesis monooxygenase COQ6"/>
    <property type="match status" value="1"/>
</dbReference>
<dbReference type="GO" id="GO:0106364">
    <property type="term" value="F:4-hydroxy-3-all-trans-polyprenylbenzoate oxygenase activity"/>
    <property type="evidence" value="ECO:0007669"/>
    <property type="project" value="UniProtKB-EC"/>
</dbReference>
<comment type="subcellular location">
    <subcellularLocation>
        <location evidence="11">Mitochondrion inner membrane</location>
        <topology evidence="11">Peripheral membrane protein</topology>
        <orientation evidence="11">Matrix side</orientation>
    </subcellularLocation>
</comment>
<keyword evidence="7 11" id="KW-0560">Oxidoreductase</keyword>
<dbReference type="GO" id="GO:0031314">
    <property type="term" value="C:extrinsic component of mitochondrial inner membrane"/>
    <property type="evidence" value="ECO:0007669"/>
    <property type="project" value="UniProtKB-UniRule"/>
</dbReference>
<dbReference type="EC" id="1.14.15.46" evidence="11"/>
<keyword evidence="5 11" id="KW-0999">Mitochondrion inner membrane</keyword>
<sequence>MLSRLSRLPISSKWKLTATSCRQYSIEADLKNAYDVVIIGGGVAGTALACSIASNPFLQNQRVALVEAMDLTNTLNWTPTQDKYSNRTVSLTPGSMRLLENIGVTEHLSPGRANPYSDMQVWDGVTGARIHFDATTLQTHGMTSMNDTTSTIAYMIENTHLQHALLKRLEQCRADGAQIDILQKARVADINQGTKDVEDSEGLDLSDWPTVELENGTMLKARLLIGADGVNSPVRKFAGIDSLGWDYDAQGVVATLKLDSLDHHTAWQRFLPTGPIAMLPMGEGYASMVWSTKPHLAKMLKSVSESDFVELVNAAFRLSHVDLDYFYKQLDNNYDGFSSLASEVNWRDEVMNKSNTSLPPKVIGVQEASRASFPLKLRNSEKYITDRVALVGDAAHATHPLAGQGMNQGLLDVESLTNVLVQGTCEGQDIGNIHLLRNYASDRYVRNIVMISACDKMHRLFGTDIAPVTWLRSFGLSTINSLDFVKAEIMKYAMGVEYNGTASHHH</sequence>
<dbReference type="AlphaFoldDB" id="A0A1X2I5T9"/>
<evidence type="ECO:0000256" key="2">
    <source>
        <dbReference type="ARBA" id="ARBA00005349"/>
    </source>
</evidence>
<feature type="domain" description="FAD-binding" evidence="12">
    <location>
        <begin position="347"/>
        <end position="422"/>
    </location>
</feature>
<comment type="catalytic activity">
    <reaction evidence="11">
        <text>a 4-hydroxy-3-(all-trans-polyprenyl)benzoate + 2 reduced [2Fe-2S]-[ferredoxin] + O2 + 2 H(+) = a 3,4-dihydroxy-5-(all-trans-polyprenyl)benzoate + 2 oxidized [2Fe-2S]-[ferredoxin] + H2O</text>
        <dbReference type="Rhea" id="RHEA:81195"/>
        <dbReference type="Rhea" id="RHEA-COMP:9514"/>
        <dbReference type="Rhea" id="RHEA-COMP:10000"/>
        <dbReference type="Rhea" id="RHEA-COMP:10001"/>
        <dbReference type="Rhea" id="RHEA-COMP:10930"/>
        <dbReference type="ChEBI" id="CHEBI:15377"/>
        <dbReference type="ChEBI" id="CHEBI:15378"/>
        <dbReference type="ChEBI" id="CHEBI:15379"/>
        <dbReference type="ChEBI" id="CHEBI:33737"/>
        <dbReference type="ChEBI" id="CHEBI:33738"/>
        <dbReference type="ChEBI" id="CHEBI:64694"/>
        <dbReference type="ChEBI" id="CHEBI:78396"/>
        <dbReference type="EC" id="1.14.15.45"/>
    </reaction>
</comment>
<dbReference type="GO" id="GO:0071949">
    <property type="term" value="F:FAD binding"/>
    <property type="evidence" value="ECO:0007669"/>
    <property type="project" value="InterPro"/>
</dbReference>
<dbReference type="GO" id="GO:0120538">
    <property type="term" value="F:2-methoxy-6-polyprenolphenol 4-hydroxylase activity"/>
    <property type="evidence" value="ECO:0007669"/>
    <property type="project" value="UniProtKB-EC"/>
</dbReference>
<dbReference type="InterPro" id="IPR002938">
    <property type="entry name" value="FAD-bd"/>
</dbReference>
<dbReference type="InterPro" id="IPR051205">
    <property type="entry name" value="UbiH/COQ6_monooxygenase"/>
</dbReference>
<comment type="pathway">
    <text evidence="11">Cofactor biosynthesis; ubiquinone biosynthesis.</text>
</comment>
<evidence type="ECO:0000313" key="14">
    <source>
        <dbReference type="Proteomes" id="UP000193560"/>
    </source>
</evidence>
<dbReference type="InterPro" id="IPR010971">
    <property type="entry name" value="UbiH/COQ6"/>
</dbReference>
<dbReference type="SUPFAM" id="SSF51905">
    <property type="entry name" value="FAD/NAD(P)-binding domain"/>
    <property type="match status" value="1"/>
</dbReference>
<evidence type="ECO:0000256" key="1">
    <source>
        <dbReference type="ARBA" id="ARBA00001974"/>
    </source>
</evidence>
<evidence type="ECO:0000256" key="7">
    <source>
        <dbReference type="ARBA" id="ARBA00023002"/>
    </source>
</evidence>
<accession>A0A1X2I5T9</accession>
<dbReference type="Proteomes" id="UP000193560">
    <property type="component" value="Unassembled WGS sequence"/>
</dbReference>
<dbReference type="InterPro" id="IPR036188">
    <property type="entry name" value="FAD/NAD-bd_sf"/>
</dbReference>
<feature type="domain" description="FAD-binding" evidence="12">
    <location>
        <begin position="34"/>
        <end position="325"/>
    </location>
</feature>
<keyword evidence="4 11" id="KW-0831">Ubiquinone biosynthesis</keyword>
<evidence type="ECO:0000256" key="11">
    <source>
        <dbReference type="HAMAP-Rule" id="MF_03193"/>
    </source>
</evidence>
<dbReference type="PROSITE" id="PS01304">
    <property type="entry name" value="UBIH"/>
    <property type="match status" value="1"/>
</dbReference>
<dbReference type="EMBL" id="MCGE01000025">
    <property type="protein sequence ID" value="ORZ10094.1"/>
    <property type="molecule type" value="Genomic_DNA"/>
</dbReference>
<dbReference type="NCBIfam" id="TIGR01988">
    <property type="entry name" value="Ubi-OHases"/>
    <property type="match status" value="1"/>
</dbReference>
<evidence type="ECO:0000256" key="3">
    <source>
        <dbReference type="ARBA" id="ARBA00022630"/>
    </source>
</evidence>
<name>A0A1X2I5T9_9FUNG</name>
<keyword evidence="3 11" id="KW-0285">Flavoprotein</keyword>
<dbReference type="HAMAP" id="MF_03193">
    <property type="entry name" value="COQ6_monooxygenase"/>
    <property type="match status" value="1"/>
</dbReference>
<keyword evidence="14" id="KW-1185">Reference proteome</keyword>
<dbReference type="EC" id="1.14.15.45" evidence="11"/>
<dbReference type="OrthoDB" id="683240at2759"/>
<evidence type="ECO:0000256" key="5">
    <source>
        <dbReference type="ARBA" id="ARBA00022792"/>
    </source>
</evidence>
<keyword evidence="9 11" id="KW-0496">Mitochondrion</keyword>
<evidence type="ECO:0000256" key="4">
    <source>
        <dbReference type="ARBA" id="ARBA00022688"/>
    </source>
</evidence>
<comment type="cofactor">
    <cofactor evidence="1 11">
        <name>FAD</name>
        <dbReference type="ChEBI" id="CHEBI:57692"/>
    </cofactor>
</comment>
<evidence type="ECO:0000256" key="8">
    <source>
        <dbReference type="ARBA" id="ARBA00023033"/>
    </source>
</evidence>
<keyword evidence="10 11" id="KW-0472">Membrane</keyword>
<comment type="subunit">
    <text evidence="11">Component of a multi-subunit COQ enzyme complex, composed of at least COQ3, COQ4, COQ5, COQ6, COQ7 and COQ9.</text>
</comment>
<dbReference type="Pfam" id="PF01494">
    <property type="entry name" value="FAD_binding_3"/>
    <property type="match status" value="2"/>
</dbReference>
<dbReference type="PRINTS" id="PR00420">
    <property type="entry name" value="RNGMNOXGNASE"/>
</dbReference>
<reference evidence="13 14" key="1">
    <citation type="submission" date="2016-07" db="EMBL/GenBank/DDBJ databases">
        <title>Pervasive Adenine N6-methylation of Active Genes in Fungi.</title>
        <authorList>
            <consortium name="DOE Joint Genome Institute"/>
            <person name="Mondo S.J."/>
            <person name="Dannebaum R.O."/>
            <person name="Kuo R.C."/>
            <person name="Labutti K."/>
            <person name="Haridas S."/>
            <person name="Kuo A."/>
            <person name="Salamov A."/>
            <person name="Ahrendt S.R."/>
            <person name="Lipzen A."/>
            <person name="Sullivan W."/>
            <person name="Andreopoulos W.B."/>
            <person name="Clum A."/>
            <person name="Lindquist E."/>
            <person name="Daum C."/>
            <person name="Ramamoorthy G.K."/>
            <person name="Gryganskyi A."/>
            <person name="Culley D."/>
            <person name="Magnuson J.K."/>
            <person name="James T.Y."/>
            <person name="O'Malley M.A."/>
            <person name="Stajich J.E."/>
            <person name="Spatafora J.W."/>
            <person name="Visel A."/>
            <person name="Grigoriev I.V."/>
        </authorList>
    </citation>
    <scope>NUCLEOTIDE SEQUENCE [LARGE SCALE GENOMIC DNA]</scope>
    <source>
        <strain evidence="13 14">NRRL 1336</strain>
    </source>
</reference>
<protein>
    <recommendedName>
        <fullName evidence="11">Ubiquinone biosynthesis monooxygenase COQ6, mitochondrial</fullName>
        <ecNumber evidence="11">1.14.15.45</ecNumber>
    </recommendedName>
    <alternativeName>
        <fullName evidence="11">2-methoxy-6-polyprenolphenol 4-hydroxylase</fullName>
        <ecNumber evidence="11">1.14.15.46</ecNumber>
    </alternativeName>
</protein>
<dbReference type="PANTHER" id="PTHR43876">
    <property type="entry name" value="UBIQUINONE BIOSYNTHESIS MONOOXYGENASE COQ6, MITOCHONDRIAL"/>
    <property type="match status" value="1"/>
</dbReference>
<keyword evidence="8 11" id="KW-0503">Monooxygenase</keyword>
<evidence type="ECO:0000313" key="13">
    <source>
        <dbReference type="EMBL" id="ORZ10094.1"/>
    </source>
</evidence>
<comment type="caution">
    <text evidence="13">The sequence shown here is derived from an EMBL/GenBank/DDBJ whole genome shotgun (WGS) entry which is preliminary data.</text>
</comment>
<dbReference type="STRING" id="90262.A0A1X2I5T9"/>